<name>A0A9W9XLV7_9EURO</name>
<keyword evidence="2" id="KW-1185">Reference proteome</keyword>
<reference evidence="1" key="2">
    <citation type="journal article" date="2023" name="IMA Fungus">
        <title>Comparative genomic study of the Penicillium genus elucidates a diverse pangenome and 15 lateral gene transfer events.</title>
        <authorList>
            <person name="Petersen C."/>
            <person name="Sorensen T."/>
            <person name="Nielsen M.R."/>
            <person name="Sondergaard T.E."/>
            <person name="Sorensen J.L."/>
            <person name="Fitzpatrick D.A."/>
            <person name="Frisvad J.C."/>
            <person name="Nielsen K.L."/>
        </authorList>
    </citation>
    <scope>NUCLEOTIDE SEQUENCE</scope>
    <source>
        <strain evidence="1">IBT 30728</strain>
    </source>
</reference>
<dbReference type="GeneID" id="81620328"/>
<sequence length="117" mass="13337">MEKSFADTDRKYGFTGDMSITHLWQQWTGLRFERGHPSDAERFVYDFIQAKRDLEMELGHSVPAWVEHHQFMSAVSASRAGGVLLQRPPAQSTGGLGFQNLKKGEKNIYTAFLKACW</sequence>
<organism evidence="1 2">
    <name type="scientific">Penicillium diatomitis</name>
    <dbReference type="NCBI Taxonomy" id="2819901"/>
    <lineage>
        <taxon>Eukaryota</taxon>
        <taxon>Fungi</taxon>
        <taxon>Dikarya</taxon>
        <taxon>Ascomycota</taxon>
        <taxon>Pezizomycotina</taxon>
        <taxon>Eurotiomycetes</taxon>
        <taxon>Eurotiomycetidae</taxon>
        <taxon>Eurotiales</taxon>
        <taxon>Aspergillaceae</taxon>
        <taxon>Penicillium</taxon>
    </lineage>
</organism>
<reference evidence="1" key="1">
    <citation type="submission" date="2022-12" db="EMBL/GenBank/DDBJ databases">
        <authorList>
            <person name="Petersen C."/>
        </authorList>
    </citation>
    <scope>NUCLEOTIDE SEQUENCE</scope>
    <source>
        <strain evidence="1">IBT 30728</strain>
    </source>
</reference>
<gene>
    <name evidence="1" type="ORF">N7539_000475</name>
</gene>
<dbReference type="EMBL" id="JAPWDQ010000001">
    <property type="protein sequence ID" value="KAJ5495359.1"/>
    <property type="molecule type" value="Genomic_DNA"/>
</dbReference>
<evidence type="ECO:0000313" key="2">
    <source>
        <dbReference type="Proteomes" id="UP001148312"/>
    </source>
</evidence>
<dbReference type="RefSeq" id="XP_056794372.1">
    <property type="nucleotide sequence ID" value="XM_056930079.1"/>
</dbReference>
<dbReference type="AlphaFoldDB" id="A0A9W9XLV7"/>
<protein>
    <submittedName>
        <fullName evidence="1">Uncharacterized protein</fullName>
    </submittedName>
</protein>
<accession>A0A9W9XLV7</accession>
<proteinExistence type="predicted"/>
<comment type="caution">
    <text evidence="1">The sequence shown here is derived from an EMBL/GenBank/DDBJ whole genome shotgun (WGS) entry which is preliminary data.</text>
</comment>
<dbReference type="Proteomes" id="UP001148312">
    <property type="component" value="Unassembled WGS sequence"/>
</dbReference>
<evidence type="ECO:0000313" key="1">
    <source>
        <dbReference type="EMBL" id="KAJ5495359.1"/>
    </source>
</evidence>